<evidence type="ECO:0000313" key="3">
    <source>
        <dbReference type="Proteomes" id="UP000001137"/>
    </source>
</evidence>
<dbReference type="SUPFAM" id="SSF46785">
    <property type="entry name" value="Winged helix' DNA-binding domain"/>
    <property type="match status" value="1"/>
</dbReference>
<dbReference type="InterPro" id="IPR036388">
    <property type="entry name" value="WH-like_DNA-bd_sf"/>
</dbReference>
<accession>A8MA70</accession>
<dbReference type="EMBL" id="CP000852">
    <property type="protein sequence ID" value="ABW01002.1"/>
    <property type="molecule type" value="Genomic_DNA"/>
</dbReference>
<dbReference type="CDD" id="cd00090">
    <property type="entry name" value="HTH_ARSR"/>
    <property type="match status" value="1"/>
</dbReference>
<dbReference type="InterPro" id="IPR002831">
    <property type="entry name" value="Tscrpt_reg_TrmB_N"/>
</dbReference>
<keyword evidence="3" id="KW-1185">Reference proteome</keyword>
<dbReference type="HOGENOM" id="CLU_096706_0_0_2"/>
<dbReference type="InterPro" id="IPR011991">
    <property type="entry name" value="ArsR-like_HTH"/>
</dbReference>
<dbReference type="Pfam" id="PF01978">
    <property type="entry name" value="TrmB"/>
    <property type="match status" value="1"/>
</dbReference>
<sequence length="249" mass="28191">MMDDYVNSLLRMIGLSKYQLRVYLTLVERGPLTAGLIAKYADVPSSKVYSVLKSMVRLGLIDVDSGKRPEVFVAKPPKEMFNIVVSRINDIVEKAKPMINTLQMIYEASNQRTIKARSEMLFTVKGLQNTKNLARVIMLGNVKEVSVAIPYSQLLDDEVASMIIEATEKSEVKLLVTRDLVDYAKTLPPRVSLRVRDMMFGAGFIGDGVLLTIQYGADYLSLYSTQEYIIEIAKTYFETLWRESEPINR</sequence>
<name>A8MA70_CALMQ</name>
<dbReference type="OrthoDB" id="30795at2157"/>
<reference evidence="2 3" key="1">
    <citation type="submission" date="2007-10" db="EMBL/GenBank/DDBJ databases">
        <title>Complete sequence of Caldivirga maquilingensis IC-167.</title>
        <authorList>
            <consortium name="US DOE Joint Genome Institute"/>
            <person name="Copeland A."/>
            <person name="Lucas S."/>
            <person name="Lapidus A."/>
            <person name="Barry K."/>
            <person name="Glavina del Rio T."/>
            <person name="Dalin E."/>
            <person name="Tice H."/>
            <person name="Pitluck S."/>
            <person name="Saunders E."/>
            <person name="Brettin T."/>
            <person name="Bruce D."/>
            <person name="Detter J.C."/>
            <person name="Han C."/>
            <person name="Schmutz J."/>
            <person name="Larimer F."/>
            <person name="Land M."/>
            <person name="Hauser L."/>
            <person name="Kyrpides N."/>
            <person name="Ivanova N."/>
            <person name="Biddle J.F."/>
            <person name="Zhang Z."/>
            <person name="Fitz-Gibbon S.T."/>
            <person name="Lowe T.M."/>
            <person name="Saltikov C."/>
            <person name="House C.H."/>
            <person name="Richardson P."/>
        </authorList>
    </citation>
    <scope>NUCLEOTIDE SEQUENCE [LARGE SCALE GENOMIC DNA]</scope>
    <source>
        <strain evidence="3">ATCC 700844 / DSM 13496 / JCM 10307 / IC-167</strain>
    </source>
</reference>
<dbReference type="InterPro" id="IPR051797">
    <property type="entry name" value="TrmB-like"/>
</dbReference>
<dbReference type="GeneID" id="5709107"/>
<gene>
    <name evidence="2" type="ordered locus">Cmaq_0152</name>
</gene>
<organism evidence="2 3">
    <name type="scientific">Caldivirga maquilingensis (strain ATCC 700844 / DSM 13496 / JCM 10307 / IC-167)</name>
    <dbReference type="NCBI Taxonomy" id="397948"/>
    <lineage>
        <taxon>Archaea</taxon>
        <taxon>Thermoproteota</taxon>
        <taxon>Thermoprotei</taxon>
        <taxon>Thermoproteales</taxon>
        <taxon>Thermoproteaceae</taxon>
        <taxon>Caldivirga</taxon>
    </lineage>
</organism>
<protein>
    <submittedName>
        <fullName evidence="2">Transcriptional regulator, TrmB</fullName>
    </submittedName>
</protein>
<dbReference type="eggNOG" id="arCOG02037">
    <property type="taxonomic scope" value="Archaea"/>
</dbReference>
<dbReference type="PANTHER" id="PTHR34293">
    <property type="entry name" value="HTH-TYPE TRANSCRIPTIONAL REGULATOR TRMBL2"/>
    <property type="match status" value="1"/>
</dbReference>
<dbReference type="RefSeq" id="WP_012185222.1">
    <property type="nucleotide sequence ID" value="NC_009954.1"/>
</dbReference>
<dbReference type="Gene3D" id="1.10.10.10">
    <property type="entry name" value="Winged helix-like DNA-binding domain superfamily/Winged helix DNA-binding domain"/>
    <property type="match status" value="1"/>
</dbReference>
<dbReference type="AlphaFoldDB" id="A8MA70"/>
<dbReference type="PANTHER" id="PTHR34293:SF1">
    <property type="entry name" value="HTH-TYPE TRANSCRIPTIONAL REGULATOR TRMBL2"/>
    <property type="match status" value="1"/>
</dbReference>
<evidence type="ECO:0000313" key="2">
    <source>
        <dbReference type="EMBL" id="ABW01002.1"/>
    </source>
</evidence>
<dbReference type="Proteomes" id="UP000001137">
    <property type="component" value="Chromosome"/>
</dbReference>
<proteinExistence type="predicted"/>
<dbReference type="InterPro" id="IPR036390">
    <property type="entry name" value="WH_DNA-bd_sf"/>
</dbReference>
<dbReference type="STRING" id="397948.Cmaq_0152"/>
<feature type="domain" description="Transcription regulator TrmB N-terminal" evidence="1">
    <location>
        <begin position="10"/>
        <end position="78"/>
    </location>
</feature>
<dbReference type="KEGG" id="cma:Cmaq_0152"/>
<evidence type="ECO:0000259" key="1">
    <source>
        <dbReference type="Pfam" id="PF01978"/>
    </source>
</evidence>